<feature type="compositionally biased region" description="Polar residues" evidence="1">
    <location>
        <begin position="607"/>
        <end position="621"/>
    </location>
</feature>
<dbReference type="OrthoDB" id="2880386at2759"/>
<name>A0A9P5PR94_9AGAR</name>
<feature type="region of interest" description="Disordered" evidence="1">
    <location>
        <begin position="607"/>
        <end position="641"/>
    </location>
</feature>
<proteinExistence type="predicted"/>
<sequence>MRPAPSYDNNTAEKYAFYERRIRGISTAIWQTQIQPRPLRDASPTSSRPLRTFRAIATLLTTNSNQGRTATVTGAPESSSSLCITIVAPHFLDPLSYSRAQISGKPSISVESISVNGVDSRMMMRSLPEHTPAAPVDIVRHTVDVFQGLISMAQSSGSSAETLAMYRFILSRCWPEVKARLDAARYLLEFHGSMTLVRVLKGWSAGPEDDLSVHWEAVEDQHLAFELQQNRIPSRESQNETDFHFGVETASRWMKVLCKTIEALQTAVDNYAPTISQKIFHSHSLQSQLEMLRKRRSHSSTDMVPSGSILNIIEDERKAGETAGRHIFRYLYSLVSWRNAATEILPSIMMRLANSPPILHIVKVPVLRPQERLKMHSPIFIARDELHKFLSTGEIKHAYTKKELQTIDTALNNLFPKSPIERHYPPSPSNGPPCEDFFGCVHSAEISVAVINGDSSSSSPDSTSPHWISTEIPPQMSRSTRVSGHVRSPEHLVKPSSGGFATSYKRCCYCCSLLEEILSSPRHSRNTSGPDILDPTAAFKGGYGAVLPWTPPPLGYGLSLSTLAVLERELRALLLGGILKSLDHVFASTNEARAHFDAGMLSTQAQASRTSTRLTTVSEISESSHRSYGHTTHYKGPYPRQ</sequence>
<accession>A0A9P5PR94</accession>
<evidence type="ECO:0000313" key="3">
    <source>
        <dbReference type="Proteomes" id="UP000772434"/>
    </source>
</evidence>
<dbReference type="AlphaFoldDB" id="A0A9P5PR94"/>
<comment type="caution">
    <text evidence="2">The sequence shown here is derived from an EMBL/GenBank/DDBJ whole genome shotgun (WGS) entry which is preliminary data.</text>
</comment>
<evidence type="ECO:0000256" key="1">
    <source>
        <dbReference type="SAM" id="MobiDB-lite"/>
    </source>
</evidence>
<organism evidence="2 3">
    <name type="scientific">Rhodocollybia butyracea</name>
    <dbReference type="NCBI Taxonomy" id="206335"/>
    <lineage>
        <taxon>Eukaryota</taxon>
        <taxon>Fungi</taxon>
        <taxon>Dikarya</taxon>
        <taxon>Basidiomycota</taxon>
        <taxon>Agaricomycotina</taxon>
        <taxon>Agaricomycetes</taxon>
        <taxon>Agaricomycetidae</taxon>
        <taxon>Agaricales</taxon>
        <taxon>Marasmiineae</taxon>
        <taxon>Omphalotaceae</taxon>
        <taxon>Rhodocollybia</taxon>
    </lineage>
</organism>
<dbReference type="EMBL" id="JADNRY010000083">
    <property type="protein sequence ID" value="KAF9066670.1"/>
    <property type="molecule type" value="Genomic_DNA"/>
</dbReference>
<reference evidence="2" key="1">
    <citation type="submission" date="2020-11" db="EMBL/GenBank/DDBJ databases">
        <authorList>
            <consortium name="DOE Joint Genome Institute"/>
            <person name="Ahrendt S."/>
            <person name="Riley R."/>
            <person name="Andreopoulos W."/>
            <person name="Labutti K."/>
            <person name="Pangilinan J."/>
            <person name="Ruiz-Duenas F.J."/>
            <person name="Barrasa J.M."/>
            <person name="Sanchez-Garcia M."/>
            <person name="Camarero S."/>
            <person name="Miyauchi S."/>
            <person name="Serrano A."/>
            <person name="Linde D."/>
            <person name="Babiker R."/>
            <person name="Drula E."/>
            <person name="Ayuso-Fernandez I."/>
            <person name="Pacheco R."/>
            <person name="Padilla G."/>
            <person name="Ferreira P."/>
            <person name="Barriuso J."/>
            <person name="Kellner H."/>
            <person name="Castanera R."/>
            <person name="Alfaro M."/>
            <person name="Ramirez L."/>
            <person name="Pisabarro A.G."/>
            <person name="Kuo A."/>
            <person name="Tritt A."/>
            <person name="Lipzen A."/>
            <person name="He G."/>
            <person name="Yan M."/>
            <person name="Ng V."/>
            <person name="Cullen D."/>
            <person name="Martin F."/>
            <person name="Rosso M.-N."/>
            <person name="Henrissat B."/>
            <person name="Hibbett D."/>
            <person name="Martinez A.T."/>
            <person name="Grigoriev I.V."/>
        </authorList>
    </citation>
    <scope>NUCLEOTIDE SEQUENCE</scope>
    <source>
        <strain evidence="2">AH 40177</strain>
    </source>
</reference>
<dbReference type="Proteomes" id="UP000772434">
    <property type="component" value="Unassembled WGS sequence"/>
</dbReference>
<gene>
    <name evidence="2" type="ORF">BDP27DRAFT_1330122</name>
</gene>
<protein>
    <submittedName>
        <fullName evidence="2">Uncharacterized protein</fullName>
    </submittedName>
</protein>
<evidence type="ECO:0000313" key="2">
    <source>
        <dbReference type="EMBL" id="KAF9066670.1"/>
    </source>
</evidence>
<keyword evidence="3" id="KW-1185">Reference proteome</keyword>